<organism evidence="1 2">
    <name type="scientific">Spirochaeta isovalerica</name>
    <dbReference type="NCBI Taxonomy" id="150"/>
    <lineage>
        <taxon>Bacteria</taxon>
        <taxon>Pseudomonadati</taxon>
        <taxon>Spirochaetota</taxon>
        <taxon>Spirochaetia</taxon>
        <taxon>Spirochaetales</taxon>
        <taxon>Spirochaetaceae</taxon>
        <taxon>Spirochaeta</taxon>
    </lineage>
</organism>
<protein>
    <submittedName>
        <fullName evidence="1">Uncharacterized protein</fullName>
    </submittedName>
</protein>
<reference evidence="1 2" key="1">
    <citation type="submission" date="2020-08" db="EMBL/GenBank/DDBJ databases">
        <title>Genomic Encyclopedia of Type Strains, Phase IV (KMG-IV): sequencing the most valuable type-strain genomes for metagenomic binning, comparative biology and taxonomic classification.</title>
        <authorList>
            <person name="Goeker M."/>
        </authorList>
    </citation>
    <scope>NUCLEOTIDE SEQUENCE [LARGE SCALE GENOMIC DNA]</scope>
    <source>
        <strain evidence="1 2">DSM 2461</strain>
    </source>
</reference>
<dbReference type="AlphaFoldDB" id="A0A841RCR4"/>
<name>A0A841RCR4_9SPIO</name>
<dbReference type="RefSeq" id="WP_184747040.1">
    <property type="nucleotide sequence ID" value="NZ_JACHGJ010000004.1"/>
</dbReference>
<accession>A0A841RCR4</accession>
<dbReference type="Proteomes" id="UP000587760">
    <property type="component" value="Unassembled WGS sequence"/>
</dbReference>
<sequence length="210" mass="24351">MNRIKIIVISAFYLLMSTLLFSQEAVIINKTGFDLYNIYVSPTGMEDWSDDLQPFDVILKDSYRILDLKSYNGEFLFDFRFVDVDGDEYIKKNVDLNLHRKVVVTLDDLSYILDAEQVGRQDEWVVSVRNNTGGTVQELYISPHASNSWGGNLLENDFMENKSTRQFYMSGREEFIDYDIRMDSRDGKFVQEEVTLSNNVTIVITSADRE</sequence>
<gene>
    <name evidence="1" type="ORF">HNR50_002453</name>
</gene>
<evidence type="ECO:0000313" key="1">
    <source>
        <dbReference type="EMBL" id="MBB6480780.1"/>
    </source>
</evidence>
<evidence type="ECO:0000313" key="2">
    <source>
        <dbReference type="Proteomes" id="UP000587760"/>
    </source>
</evidence>
<dbReference type="EMBL" id="JACHGJ010000004">
    <property type="protein sequence ID" value="MBB6480780.1"/>
    <property type="molecule type" value="Genomic_DNA"/>
</dbReference>
<proteinExistence type="predicted"/>
<comment type="caution">
    <text evidence="1">The sequence shown here is derived from an EMBL/GenBank/DDBJ whole genome shotgun (WGS) entry which is preliminary data.</text>
</comment>
<keyword evidence="2" id="KW-1185">Reference proteome</keyword>